<sequence>MFRLNAKSGATYVHPKTDNNDKQLQQSKYSAKTLQQARIIFFFPSLKEFEREYRALVKDVAINIQHYAFQLGIDVEFLEPVTDNLDIETFEAILNVFSNCTSYLMCFLGDQYGKCILPKKISIEKFQIIQAAFSETSNGMFQVQFEFYNFKYL</sequence>
<protein>
    <recommendedName>
        <fullName evidence="4">DUF4062 domain-containing protein</fullName>
    </recommendedName>
</protein>
<reference evidence="2 3" key="1">
    <citation type="submission" date="2018-11" db="EMBL/GenBank/DDBJ databases">
        <authorList>
            <consortium name="Pathogen Informatics"/>
        </authorList>
    </citation>
    <scope>NUCLEOTIDE SEQUENCE [LARGE SCALE GENOMIC DNA]</scope>
</reference>
<dbReference type="EMBL" id="UYWW01007900">
    <property type="protein sequence ID" value="VDM15478.1"/>
    <property type="molecule type" value="Genomic_DNA"/>
</dbReference>
<evidence type="ECO:0000313" key="3">
    <source>
        <dbReference type="Proteomes" id="UP000270924"/>
    </source>
</evidence>
<keyword evidence="3" id="KW-1185">Reference proteome</keyword>
<accession>A0A3P7FY64</accession>
<organism evidence="2 3">
    <name type="scientific">Wuchereria bancrofti</name>
    <dbReference type="NCBI Taxonomy" id="6293"/>
    <lineage>
        <taxon>Eukaryota</taxon>
        <taxon>Metazoa</taxon>
        <taxon>Ecdysozoa</taxon>
        <taxon>Nematoda</taxon>
        <taxon>Chromadorea</taxon>
        <taxon>Rhabditida</taxon>
        <taxon>Spirurina</taxon>
        <taxon>Spiruromorpha</taxon>
        <taxon>Filarioidea</taxon>
        <taxon>Onchocercidae</taxon>
        <taxon>Wuchereria</taxon>
    </lineage>
</organism>
<evidence type="ECO:0000256" key="1">
    <source>
        <dbReference type="SAM" id="MobiDB-lite"/>
    </source>
</evidence>
<evidence type="ECO:0000313" key="2">
    <source>
        <dbReference type="EMBL" id="VDM15478.1"/>
    </source>
</evidence>
<dbReference type="Proteomes" id="UP000270924">
    <property type="component" value="Unassembled WGS sequence"/>
</dbReference>
<evidence type="ECO:0008006" key="4">
    <source>
        <dbReference type="Google" id="ProtNLM"/>
    </source>
</evidence>
<name>A0A3P7FY64_WUCBA</name>
<proteinExistence type="predicted"/>
<dbReference type="InParanoid" id="A0A3P7FY64"/>
<feature type="region of interest" description="Disordered" evidence="1">
    <location>
        <begin position="1"/>
        <end position="20"/>
    </location>
</feature>
<gene>
    <name evidence="2" type="ORF">WBA_LOCUS8864</name>
</gene>
<dbReference type="AlphaFoldDB" id="A0A3P7FY64"/>